<evidence type="ECO:0000256" key="6">
    <source>
        <dbReference type="SAM" id="Phobius"/>
    </source>
</evidence>
<comment type="caution">
    <text evidence="7">The sequence shown here is derived from an EMBL/GenBank/DDBJ whole genome shotgun (WGS) entry which is preliminary data.</text>
</comment>
<keyword evidence="3 6" id="KW-0812">Transmembrane</keyword>
<evidence type="ECO:0000256" key="4">
    <source>
        <dbReference type="ARBA" id="ARBA00022989"/>
    </source>
</evidence>
<evidence type="ECO:0000256" key="3">
    <source>
        <dbReference type="ARBA" id="ARBA00022692"/>
    </source>
</evidence>
<proteinExistence type="predicted"/>
<gene>
    <name evidence="7" type="ORF">H4W81_008794</name>
</gene>
<evidence type="ECO:0000313" key="8">
    <source>
        <dbReference type="Proteomes" id="UP000661607"/>
    </source>
</evidence>
<keyword evidence="8" id="KW-1185">Reference proteome</keyword>
<evidence type="ECO:0000256" key="2">
    <source>
        <dbReference type="ARBA" id="ARBA00022475"/>
    </source>
</evidence>
<feature type="transmembrane region" description="Helical" evidence="6">
    <location>
        <begin position="82"/>
        <end position="107"/>
    </location>
</feature>
<sequence>MTAALGQELAYVRAQLNALAERDSHQRFEVKQIAKATLAAVLAWFLADRFLPRESLWIAPATAVIMVHATVYKTLTNGLRKVAAVAAGVILACSIGHLLGLTALSLVQR</sequence>
<keyword evidence="2" id="KW-1003">Cell membrane</keyword>
<dbReference type="InterPro" id="IPR010343">
    <property type="entry name" value="ArAE_1"/>
</dbReference>
<feature type="transmembrane region" description="Helical" evidence="6">
    <location>
        <begin position="57"/>
        <end position="75"/>
    </location>
</feature>
<name>A0ABR9KVG0_9ACTN</name>
<dbReference type="Pfam" id="PF06081">
    <property type="entry name" value="ArAE_1"/>
    <property type="match status" value="1"/>
</dbReference>
<comment type="subcellular location">
    <subcellularLocation>
        <location evidence="1">Cell membrane</location>
        <topology evidence="1">Multi-pass membrane protein</topology>
    </subcellularLocation>
</comment>
<dbReference type="EMBL" id="JADBEF010000001">
    <property type="protein sequence ID" value="MBE1566015.1"/>
    <property type="molecule type" value="Genomic_DNA"/>
</dbReference>
<dbReference type="RefSeq" id="WP_192780121.1">
    <property type="nucleotide sequence ID" value="NZ_BAAASY010000013.1"/>
</dbReference>
<evidence type="ECO:0000256" key="5">
    <source>
        <dbReference type="ARBA" id="ARBA00023136"/>
    </source>
</evidence>
<evidence type="ECO:0000313" key="7">
    <source>
        <dbReference type="EMBL" id="MBE1566015.1"/>
    </source>
</evidence>
<accession>A0ABR9KVG0</accession>
<protein>
    <submittedName>
        <fullName evidence="7">Uncharacterized membrane protein YgaE (UPF0421/DUF939 family)</fullName>
    </submittedName>
</protein>
<reference evidence="7 8" key="1">
    <citation type="submission" date="2020-10" db="EMBL/GenBank/DDBJ databases">
        <title>Sequencing the genomes of 1000 actinobacteria strains.</title>
        <authorList>
            <person name="Klenk H.-P."/>
        </authorList>
    </citation>
    <scope>NUCLEOTIDE SEQUENCE [LARGE SCALE GENOMIC DNA]</scope>
    <source>
        <strain evidence="7 8">DSM 43748</strain>
    </source>
</reference>
<evidence type="ECO:0000256" key="1">
    <source>
        <dbReference type="ARBA" id="ARBA00004651"/>
    </source>
</evidence>
<dbReference type="Proteomes" id="UP000661607">
    <property type="component" value="Unassembled WGS sequence"/>
</dbReference>
<organism evidence="7 8">
    <name type="scientific">Nonomuraea africana</name>
    <dbReference type="NCBI Taxonomy" id="46171"/>
    <lineage>
        <taxon>Bacteria</taxon>
        <taxon>Bacillati</taxon>
        <taxon>Actinomycetota</taxon>
        <taxon>Actinomycetes</taxon>
        <taxon>Streptosporangiales</taxon>
        <taxon>Streptosporangiaceae</taxon>
        <taxon>Nonomuraea</taxon>
    </lineage>
</organism>
<keyword evidence="5 6" id="KW-0472">Membrane</keyword>
<keyword evidence="4 6" id="KW-1133">Transmembrane helix</keyword>